<evidence type="ECO:0000313" key="7">
    <source>
        <dbReference type="EMBL" id="MBM6877498.1"/>
    </source>
</evidence>
<sequence>MKLRIHSAIAANTKVSYAIESAGPLPYDIDCGEGINTVMVPPAAQAAFQELSFEMMRPYPHSVAVKESIQNYWKGYMSPSFRQILLCDGSVGGLYLINRLFLEQGDAVLGYVPQFSEYETDVKMYGATFEGVPLKKENNYRFCAEDLIAALKPAHKLIYLDNPNNPTGQVIPLSEIEKILTAAQKYNTAVIVDEAYGDYMPKENSAASLCEKYDNLILVKTFSKGFGLAGLRAGYVILPEELVAPMANITNPYAMSEFSRSIAAKTIADEDFLNILRSKTAELKKQLFRPWKHISIAETCDTVSICLLTHDDPNVDLAEEFAKRRILVISGDDFYTLGKNSIRFRVPAEEDMPAVIRALEEIDAK</sequence>
<comment type="cofactor">
    <cofactor evidence="1 5">
        <name>pyridoxal 5'-phosphate</name>
        <dbReference type="ChEBI" id="CHEBI:597326"/>
    </cofactor>
</comment>
<keyword evidence="8" id="KW-1185">Reference proteome</keyword>
<keyword evidence="3" id="KW-0808">Transferase</keyword>
<reference evidence="7 8" key="1">
    <citation type="journal article" date="2021" name="Sci. Rep.">
        <title>The distribution of antibiotic resistance genes in chicken gut microbiota commensals.</title>
        <authorList>
            <person name="Juricova H."/>
            <person name="Matiasovicova J."/>
            <person name="Kubasova T."/>
            <person name="Cejkova D."/>
            <person name="Rychlik I."/>
        </authorList>
    </citation>
    <scope>NUCLEOTIDE SEQUENCE [LARGE SCALE GENOMIC DNA]</scope>
    <source>
        <strain evidence="7 8">An431b</strain>
    </source>
</reference>
<keyword evidence="2 7" id="KW-0032">Aminotransferase</keyword>
<dbReference type="EMBL" id="JACSNV010000005">
    <property type="protein sequence ID" value="MBM6877498.1"/>
    <property type="molecule type" value="Genomic_DNA"/>
</dbReference>
<dbReference type="PANTHER" id="PTHR42885:SF2">
    <property type="entry name" value="HISTIDINOL-PHOSPHATE AMINOTRANSFERASE"/>
    <property type="match status" value="1"/>
</dbReference>
<evidence type="ECO:0000256" key="5">
    <source>
        <dbReference type="RuleBase" id="RU003693"/>
    </source>
</evidence>
<comment type="similarity">
    <text evidence="5">Belongs to the class-II pyridoxal-phosphate-dependent aminotransferase family.</text>
</comment>
<dbReference type="PANTHER" id="PTHR42885">
    <property type="entry name" value="HISTIDINOL-PHOSPHATE AMINOTRANSFERASE-RELATED"/>
    <property type="match status" value="1"/>
</dbReference>
<dbReference type="InterPro" id="IPR001917">
    <property type="entry name" value="Aminotrans_II_pyridoxalP_BS"/>
</dbReference>
<dbReference type="PROSITE" id="PS00599">
    <property type="entry name" value="AA_TRANSFER_CLASS_2"/>
    <property type="match status" value="1"/>
</dbReference>
<organism evidence="7 8">
    <name type="scientific">Anaerotignum lactatifermentans</name>
    <dbReference type="NCBI Taxonomy" id="160404"/>
    <lineage>
        <taxon>Bacteria</taxon>
        <taxon>Bacillati</taxon>
        <taxon>Bacillota</taxon>
        <taxon>Clostridia</taxon>
        <taxon>Lachnospirales</taxon>
        <taxon>Anaerotignaceae</taxon>
        <taxon>Anaerotignum</taxon>
    </lineage>
</organism>
<dbReference type="Gene3D" id="3.90.1150.10">
    <property type="entry name" value="Aspartate Aminotransferase, domain 1"/>
    <property type="match status" value="1"/>
</dbReference>
<dbReference type="InterPro" id="IPR015424">
    <property type="entry name" value="PyrdxlP-dep_Trfase"/>
</dbReference>
<dbReference type="CDD" id="cd00609">
    <property type="entry name" value="AAT_like"/>
    <property type="match status" value="1"/>
</dbReference>
<feature type="domain" description="Aminotransferase class I/classII large" evidence="6">
    <location>
        <begin position="32"/>
        <end position="358"/>
    </location>
</feature>
<evidence type="ECO:0000256" key="4">
    <source>
        <dbReference type="ARBA" id="ARBA00022898"/>
    </source>
</evidence>
<proteinExistence type="inferred from homology"/>
<evidence type="ECO:0000256" key="3">
    <source>
        <dbReference type="ARBA" id="ARBA00022679"/>
    </source>
</evidence>
<dbReference type="RefSeq" id="WP_205133472.1">
    <property type="nucleotide sequence ID" value="NZ_JACSNT010000006.1"/>
</dbReference>
<keyword evidence="4 5" id="KW-0663">Pyridoxal phosphate</keyword>
<dbReference type="GO" id="GO:0008483">
    <property type="term" value="F:transaminase activity"/>
    <property type="evidence" value="ECO:0007669"/>
    <property type="project" value="UniProtKB-KW"/>
</dbReference>
<name>A0ABS2GA38_9FIRM</name>
<gene>
    <name evidence="7" type="ORF">H9X83_04930</name>
</gene>
<dbReference type="Gene3D" id="3.40.640.10">
    <property type="entry name" value="Type I PLP-dependent aspartate aminotransferase-like (Major domain)"/>
    <property type="match status" value="1"/>
</dbReference>
<evidence type="ECO:0000259" key="6">
    <source>
        <dbReference type="Pfam" id="PF00155"/>
    </source>
</evidence>
<dbReference type="SUPFAM" id="SSF53383">
    <property type="entry name" value="PLP-dependent transferases"/>
    <property type="match status" value="1"/>
</dbReference>
<evidence type="ECO:0000256" key="1">
    <source>
        <dbReference type="ARBA" id="ARBA00001933"/>
    </source>
</evidence>
<evidence type="ECO:0000256" key="2">
    <source>
        <dbReference type="ARBA" id="ARBA00022576"/>
    </source>
</evidence>
<dbReference type="Pfam" id="PF00155">
    <property type="entry name" value="Aminotran_1_2"/>
    <property type="match status" value="1"/>
</dbReference>
<dbReference type="InterPro" id="IPR004839">
    <property type="entry name" value="Aminotransferase_I/II_large"/>
</dbReference>
<accession>A0ABS2GA38</accession>
<dbReference type="InterPro" id="IPR015422">
    <property type="entry name" value="PyrdxlP-dep_Trfase_small"/>
</dbReference>
<dbReference type="InterPro" id="IPR015421">
    <property type="entry name" value="PyrdxlP-dep_Trfase_major"/>
</dbReference>
<comment type="caution">
    <text evidence="7">The sequence shown here is derived from an EMBL/GenBank/DDBJ whole genome shotgun (WGS) entry which is preliminary data.</text>
</comment>
<evidence type="ECO:0000313" key="8">
    <source>
        <dbReference type="Proteomes" id="UP000729290"/>
    </source>
</evidence>
<protein>
    <submittedName>
        <fullName evidence="7">Histidinol-phosphate aminotransferase family protein</fullName>
    </submittedName>
</protein>
<dbReference type="Proteomes" id="UP000729290">
    <property type="component" value="Unassembled WGS sequence"/>
</dbReference>